<keyword evidence="8 13" id="KW-0547">Nucleotide-binding</keyword>
<evidence type="ECO:0000256" key="9">
    <source>
        <dbReference type="ARBA" id="ARBA00022801"/>
    </source>
</evidence>
<dbReference type="GO" id="GO:0004515">
    <property type="term" value="F:nicotinate-nucleotide adenylyltransferase activity"/>
    <property type="evidence" value="ECO:0007669"/>
    <property type="project" value="UniProtKB-UniRule"/>
</dbReference>
<organism evidence="15 16">
    <name type="scientific">Candidatus Ornithospirochaeta avicola</name>
    <dbReference type="NCBI Taxonomy" id="2840896"/>
    <lineage>
        <taxon>Bacteria</taxon>
        <taxon>Pseudomonadati</taxon>
        <taxon>Spirochaetota</taxon>
        <taxon>Spirochaetia</taxon>
        <taxon>Spirochaetales</taxon>
        <taxon>Spirochaetaceae</taxon>
        <taxon>Spirochaetaceae incertae sedis</taxon>
        <taxon>Candidatus Ornithospirochaeta</taxon>
    </lineage>
</organism>
<protein>
    <recommendedName>
        <fullName evidence="13">Probable nicotinate-nucleotide adenylyltransferase</fullName>
        <ecNumber evidence="13">2.7.7.18</ecNumber>
    </recommendedName>
    <alternativeName>
        <fullName evidence="13">Deamido-NAD(+) diphosphorylase</fullName>
    </alternativeName>
    <alternativeName>
        <fullName evidence="13">Deamido-NAD(+) pyrophosphorylase</fullName>
    </alternativeName>
    <alternativeName>
        <fullName evidence="13">Nicotinate mononucleotide adenylyltransferase</fullName>
        <shortName evidence="13">NaMN adenylyltransferase</shortName>
    </alternativeName>
</protein>
<keyword evidence="6 13" id="KW-0548">Nucleotidyltransferase</keyword>
<keyword evidence="9" id="KW-0378">Hydrolase</keyword>
<evidence type="ECO:0000256" key="3">
    <source>
        <dbReference type="ARBA" id="ARBA00009014"/>
    </source>
</evidence>
<dbReference type="NCBIfam" id="TIGR00488">
    <property type="entry name" value="bis(5'-nucleosyl)-tetraphosphatase (symmetrical) YqeK"/>
    <property type="match status" value="1"/>
</dbReference>
<evidence type="ECO:0000256" key="12">
    <source>
        <dbReference type="ARBA" id="ARBA00048721"/>
    </source>
</evidence>
<evidence type="ECO:0000256" key="2">
    <source>
        <dbReference type="ARBA" id="ARBA00005019"/>
    </source>
</evidence>
<dbReference type="PANTHER" id="PTHR39321:SF3">
    <property type="entry name" value="PHOSPHOPANTETHEINE ADENYLYLTRANSFERASE"/>
    <property type="match status" value="1"/>
</dbReference>
<keyword evidence="7" id="KW-0479">Metal-binding</keyword>
<evidence type="ECO:0000259" key="14">
    <source>
        <dbReference type="Pfam" id="PF01467"/>
    </source>
</evidence>
<evidence type="ECO:0000313" key="16">
    <source>
        <dbReference type="Proteomes" id="UP000823936"/>
    </source>
</evidence>
<dbReference type="InterPro" id="IPR004821">
    <property type="entry name" value="Cyt_trans-like"/>
</dbReference>
<name>A0A9D1PVH6_9SPIO</name>
<dbReference type="EMBL" id="DXHU01000023">
    <property type="protein sequence ID" value="HIV99518.1"/>
    <property type="molecule type" value="Genomic_DNA"/>
</dbReference>
<dbReference type="SUPFAM" id="SSF52374">
    <property type="entry name" value="Nucleotidylyl transferase"/>
    <property type="match status" value="1"/>
</dbReference>
<comment type="caution">
    <text evidence="15">The sequence shown here is derived from an EMBL/GenBank/DDBJ whole genome shotgun (WGS) entry which is preliminary data.</text>
</comment>
<dbReference type="GO" id="GO:0016787">
    <property type="term" value="F:hydrolase activity"/>
    <property type="evidence" value="ECO:0007669"/>
    <property type="project" value="UniProtKB-KW"/>
</dbReference>
<proteinExistence type="inferred from homology"/>
<dbReference type="HAMAP" id="MF_00244">
    <property type="entry name" value="NaMN_adenylyltr"/>
    <property type="match status" value="1"/>
</dbReference>
<reference evidence="15" key="2">
    <citation type="submission" date="2021-04" db="EMBL/GenBank/DDBJ databases">
        <authorList>
            <person name="Gilroy R."/>
        </authorList>
    </citation>
    <scope>NUCLEOTIDE SEQUENCE</scope>
    <source>
        <strain evidence="15">Gambia11-129</strain>
    </source>
</reference>
<comment type="catalytic activity">
    <reaction evidence="12 13">
        <text>nicotinate beta-D-ribonucleotide + ATP + H(+) = deamido-NAD(+) + diphosphate</text>
        <dbReference type="Rhea" id="RHEA:22860"/>
        <dbReference type="ChEBI" id="CHEBI:15378"/>
        <dbReference type="ChEBI" id="CHEBI:30616"/>
        <dbReference type="ChEBI" id="CHEBI:33019"/>
        <dbReference type="ChEBI" id="CHEBI:57502"/>
        <dbReference type="ChEBI" id="CHEBI:58437"/>
        <dbReference type="EC" id="2.7.7.18"/>
    </reaction>
</comment>
<evidence type="ECO:0000256" key="11">
    <source>
        <dbReference type="ARBA" id="ARBA00023027"/>
    </source>
</evidence>
<dbReference type="InterPro" id="IPR014729">
    <property type="entry name" value="Rossmann-like_a/b/a_fold"/>
</dbReference>
<dbReference type="NCBIfam" id="TIGR00482">
    <property type="entry name" value="nicotinate (nicotinamide) nucleotide adenylyltransferase"/>
    <property type="match status" value="1"/>
</dbReference>
<dbReference type="SUPFAM" id="SSF109604">
    <property type="entry name" value="HD-domain/PDEase-like"/>
    <property type="match status" value="1"/>
</dbReference>
<evidence type="ECO:0000256" key="4">
    <source>
        <dbReference type="ARBA" id="ARBA00022642"/>
    </source>
</evidence>
<evidence type="ECO:0000256" key="1">
    <source>
        <dbReference type="ARBA" id="ARBA00002324"/>
    </source>
</evidence>
<keyword evidence="4 13" id="KW-0662">Pyridine nucleotide biosynthesis</keyword>
<dbReference type="GO" id="GO:0046872">
    <property type="term" value="F:metal ion binding"/>
    <property type="evidence" value="ECO:0007669"/>
    <property type="project" value="UniProtKB-KW"/>
</dbReference>
<comment type="pathway">
    <text evidence="2 13">Cofactor biosynthesis; NAD(+) biosynthesis; deamido-NAD(+) from nicotinate D-ribonucleotide: step 1/1.</text>
</comment>
<evidence type="ECO:0000256" key="10">
    <source>
        <dbReference type="ARBA" id="ARBA00022840"/>
    </source>
</evidence>
<comment type="similarity">
    <text evidence="3 13">Belongs to the NadD family.</text>
</comment>
<sequence>MHTIGTKNDICLYGGSFDPVHIGHLNIIHELERLSGIRKLVVIPAYCSNFKQTSHPAEFQKRIEMLTLALSDYRKYYPDSEMEITISDIEGKRKGISYTSDTVRYFLDAYSLNHIYFLIGDDLAADLGKWHDFDFLKEHVTFICLSRYEIESEDSKWIIRVKSRTVDASSSEVRKGNALLLSPLVREYVMKNNLYMTDSDEYRKTIKKEMKETRYLHTLGVEKMALSLARRFALDEKKASLSALHHDRYRYIEKEKAVRELDEASFPIFDEERENDVLLHAPYASLKMSADIPFSSSDMHKAVRYHTLGSSNMGRLGAAIYIADYAEEGRKHLDEKERKKILSFSTLEEMVLYIIKRQDEYFDKKGIRSAAVTEHLKEYLEKGGKFED</sequence>
<dbReference type="Proteomes" id="UP000823936">
    <property type="component" value="Unassembled WGS sequence"/>
</dbReference>
<dbReference type="CDD" id="cd02165">
    <property type="entry name" value="NMNAT"/>
    <property type="match status" value="1"/>
</dbReference>
<dbReference type="NCBIfam" id="TIGR00125">
    <property type="entry name" value="cyt_tran_rel"/>
    <property type="match status" value="1"/>
</dbReference>
<dbReference type="EC" id="2.7.7.18" evidence="13"/>
<evidence type="ECO:0000313" key="15">
    <source>
        <dbReference type="EMBL" id="HIV99518.1"/>
    </source>
</evidence>
<dbReference type="GO" id="GO:0009435">
    <property type="term" value="P:NAD+ biosynthetic process"/>
    <property type="evidence" value="ECO:0007669"/>
    <property type="project" value="UniProtKB-UniRule"/>
</dbReference>
<evidence type="ECO:0000256" key="5">
    <source>
        <dbReference type="ARBA" id="ARBA00022679"/>
    </source>
</evidence>
<comment type="function">
    <text evidence="1 13">Catalyzes the reversible adenylation of nicotinate mononucleotide (NaMN) to nicotinic acid adenine dinucleotide (NaAD).</text>
</comment>
<keyword evidence="10 13" id="KW-0067">ATP-binding</keyword>
<dbReference type="InterPro" id="IPR005249">
    <property type="entry name" value="YqeK"/>
</dbReference>
<evidence type="ECO:0000256" key="13">
    <source>
        <dbReference type="HAMAP-Rule" id="MF_00244"/>
    </source>
</evidence>
<dbReference type="AlphaFoldDB" id="A0A9D1PVH6"/>
<keyword evidence="5 13" id="KW-0808">Transferase</keyword>
<keyword evidence="11 13" id="KW-0520">NAD</keyword>
<gene>
    <name evidence="13 15" type="primary">nadD</name>
    <name evidence="15" type="ORF">IAB12_07070</name>
</gene>
<feature type="domain" description="Cytidyltransferase-like" evidence="14">
    <location>
        <begin position="12"/>
        <end position="175"/>
    </location>
</feature>
<dbReference type="Gene3D" id="3.40.50.620">
    <property type="entry name" value="HUPs"/>
    <property type="match status" value="1"/>
</dbReference>
<dbReference type="Gene3D" id="1.10.3210.10">
    <property type="entry name" value="Hypothetical protein af1432"/>
    <property type="match status" value="1"/>
</dbReference>
<reference evidence="15" key="1">
    <citation type="journal article" date="2021" name="PeerJ">
        <title>Extensive microbial diversity within the chicken gut microbiome revealed by metagenomics and culture.</title>
        <authorList>
            <person name="Gilroy R."/>
            <person name="Ravi A."/>
            <person name="Getino M."/>
            <person name="Pursley I."/>
            <person name="Horton D.L."/>
            <person name="Alikhan N.F."/>
            <person name="Baker D."/>
            <person name="Gharbi K."/>
            <person name="Hall N."/>
            <person name="Watson M."/>
            <person name="Adriaenssens E.M."/>
            <person name="Foster-Nyarko E."/>
            <person name="Jarju S."/>
            <person name="Secka A."/>
            <person name="Antonio M."/>
            <person name="Oren A."/>
            <person name="Chaudhuri R.R."/>
            <person name="La Ragione R."/>
            <person name="Hildebrand F."/>
            <person name="Pallen M.J."/>
        </authorList>
    </citation>
    <scope>NUCLEOTIDE SEQUENCE</scope>
    <source>
        <strain evidence="15">Gambia11-129</strain>
    </source>
</reference>
<dbReference type="InterPro" id="IPR005248">
    <property type="entry name" value="NadD/NMNAT"/>
</dbReference>
<dbReference type="GO" id="GO:0005524">
    <property type="term" value="F:ATP binding"/>
    <property type="evidence" value="ECO:0007669"/>
    <property type="project" value="UniProtKB-KW"/>
</dbReference>
<dbReference type="Pfam" id="PF01467">
    <property type="entry name" value="CTP_transf_like"/>
    <property type="match status" value="1"/>
</dbReference>
<evidence type="ECO:0000256" key="7">
    <source>
        <dbReference type="ARBA" id="ARBA00022723"/>
    </source>
</evidence>
<dbReference type="PANTHER" id="PTHR39321">
    <property type="entry name" value="NICOTINATE-NUCLEOTIDE ADENYLYLTRANSFERASE-RELATED"/>
    <property type="match status" value="1"/>
</dbReference>
<evidence type="ECO:0000256" key="8">
    <source>
        <dbReference type="ARBA" id="ARBA00022741"/>
    </source>
</evidence>
<evidence type="ECO:0000256" key="6">
    <source>
        <dbReference type="ARBA" id="ARBA00022695"/>
    </source>
</evidence>
<accession>A0A9D1PVH6</accession>